<keyword evidence="4" id="KW-1185">Reference proteome</keyword>
<feature type="compositionally biased region" description="Low complexity" evidence="1">
    <location>
        <begin position="55"/>
        <end position="76"/>
    </location>
</feature>
<name>A0A4R6KG02_9ACTN</name>
<organism evidence="3 4">
    <name type="scientific">Kribbella caucasensis</name>
    <dbReference type="NCBI Taxonomy" id="2512215"/>
    <lineage>
        <taxon>Bacteria</taxon>
        <taxon>Bacillati</taxon>
        <taxon>Actinomycetota</taxon>
        <taxon>Actinomycetes</taxon>
        <taxon>Propionibacteriales</taxon>
        <taxon>Kribbellaceae</taxon>
        <taxon>Kribbella</taxon>
    </lineage>
</organism>
<accession>A0A4R6KG02</accession>
<keyword evidence="2" id="KW-1133">Transmembrane helix</keyword>
<sequence length="270" mass="28287">MRDNGLTAPAYTSMGGIDPLVADPVLAALAEAGIAAYCAPPGESDPSGEPTPGRPAETAPDPTADASPDPAAAESEGPAKAEAPAKADEPVQQIPVGFEEIFVDSGSVEAARGVIDRSTEDAEWKSLVEQYNAPSAPGHDAPPVPRWPATEDVDETYEPLIDVPAGLVVGDTDEEPPEEPPPARRKDDPHDHFVPPEPPRAPRLDWISRAAWLGLLGGPVVLILAAILDFGSSRLQLLCVVAFIAGFLTLVIRMNDRLPPDDTPDDGAVV</sequence>
<dbReference type="EMBL" id="SNWQ01000005">
    <property type="protein sequence ID" value="TDO49780.1"/>
    <property type="molecule type" value="Genomic_DNA"/>
</dbReference>
<feature type="compositionally biased region" description="Basic and acidic residues" evidence="1">
    <location>
        <begin position="77"/>
        <end position="89"/>
    </location>
</feature>
<feature type="transmembrane region" description="Helical" evidence="2">
    <location>
        <begin position="210"/>
        <end position="228"/>
    </location>
</feature>
<feature type="region of interest" description="Disordered" evidence="1">
    <location>
        <begin position="167"/>
        <end position="199"/>
    </location>
</feature>
<comment type="caution">
    <text evidence="3">The sequence shown here is derived from an EMBL/GenBank/DDBJ whole genome shotgun (WGS) entry which is preliminary data.</text>
</comment>
<dbReference type="AlphaFoldDB" id="A0A4R6KG02"/>
<keyword evidence="2" id="KW-0812">Transmembrane</keyword>
<evidence type="ECO:0000256" key="1">
    <source>
        <dbReference type="SAM" id="MobiDB-lite"/>
    </source>
</evidence>
<dbReference type="OrthoDB" id="3824493at2"/>
<protein>
    <submittedName>
        <fullName evidence="3">Uncharacterized protein</fullName>
    </submittedName>
</protein>
<evidence type="ECO:0000313" key="3">
    <source>
        <dbReference type="EMBL" id="TDO49780.1"/>
    </source>
</evidence>
<evidence type="ECO:0000313" key="4">
    <source>
        <dbReference type="Proteomes" id="UP000295388"/>
    </source>
</evidence>
<feature type="region of interest" description="Disordered" evidence="1">
    <location>
        <begin position="37"/>
        <end position="93"/>
    </location>
</feature>
<dbReference type="RefSeq" id="WP_133800075.1">
    <property type="nucleotide sequence ID" value="NZ_SNWQ01000005.1"/>
</dbReference>
<reference evidence="3 4" key="1">
    <citation type="submission" date="2019-03" db="EMBL/GenBank/DDBJ databases">
        <title>Genomic Encyclopedia of Type Strains, Phase III (KMG-III): the genomes of soil and plant-associated and newly described type strains.</title>
        <authorList>
            <person name="Whitman W."/>
        </authorList>
    </citation>
    <scope>NUCLEOTIDE SEQUENCE [LARGE SCALE GENOMIC DNA]</scope>
    <source>
        <strain evidence="3 4">VKM Ac-2527</strain>
    </source>
</reference>
<evidence type="ECO:0000256" key="2">
    <source>
        <dbReference type="SAM" id="Phobius"/>
    </source>
</evidence>
<gene>
    <name evidence="3" type="ORF">EV643_1057</name>
</gene>
<dbReference type="Proteomes" id="UP000295388">
    <property type="component" value="Unassembled WGS sequence"/>
</dbReference>
<feature type="compositionally biased region" description="Basic and acidic residues" evidence="1">
    <location>
        <begin position="181"/>
        <end position="194"/>
    </location>
</feature>
<proteinExistence type="predicted"/>
<feature type="transmembrane region" description="Helical" evidence="2">
    <location>
        <begin position="234"/>
        <end position="252"/>
    </location>
</feature>
<keyword evidence="2" id="KW-0472">Membrane</keyword>